<dbReference type="RefSeq" id="WP_264845014.1">
    <property type="nucleotide sequence ID" value="NZ_BPMA01000002.1"/>
</dbReference>
<dbReference type="InterPro" id="IPR013766">
    <property type="entry name" value="Thioredoxin_domain"/>
</dbReference>
<accession>A0AAV5AVP5</accession>
<dbReference type="Proteomes" id="UP001207736">
    <property type="component" value="Unassembled WGS sequence"/>
</dbReference>
<dbReference type="GO" id="GO:0016491">
    <property type="term" value="F:oxidoreductase activity"/>
    <property type="evidence" value="ECO:0007669"/>
    <property type="project" value="InterPro"/>
</dbReference>
<evidence type="ECO:0000313" key="6">
    <source>
        <dbReference type="Proteomes" id="UP001208692"/>
    </source>
</evidence>
<protein>
    <recommendedName>
        <fullName evidence="2">Thioredoxin domain-containing protein</fullName>
    </recommendedName>
</protein>
<dbReference type="InterPro" id="IPR036249">
    <property type="entry name" value="Thioredoxin-like_sf"/>
</dbReference>
<evidence type="ECO:0000256" key="1">
    <source>
        <dbReference type="SAM" id="Phobius"/>
    </source>
</evidence>
<keyword evidence="1" id="KW-0472">Membrane</keyword>
<keyword evidence="1" id="KW-0812">Transmembrane</keyword>
<evidence type="ECO:0000259" key="2">
    <source>
        <dbReference type="PROSITE" id="PS51352"/>
    </source>
</evidence>
<dbReference type="AlphaFoldDB" id="A0AAV5AVP5"/>
<feature type="domain" description="Thioredoxin" evidence="2">
    <location>
        <begin position="36"/>
        <end position="171"/>
    </location>
</feature>
<dbReference type="EMBL" id="BQKB01000011">
    <property type="protein sequence ID" value="GJM52344.1"/>
    <property type="molecule type" value="Genomic_DNA"/>
</dbReference>
<dbReference type="Pfam" id="PF00578">
    <property type="entry name" value="AhpC-TSA"/>
    <property type="match status" value="1"/>
</dbReference>
<keyword evidence="6" id="KW-1185">Reference proteome</keyword>
<sequence length="171" mass="19995">MAKQIIKKILLVSIVIFVMIGGYYIYQKIEQKKVLARHIVSLPKFSFAQTDGKPFTNKNITQNTSVVFLYFNTECSYCWYETQDIKEHISEFKNTQLIFVSTEESYKIRKFAQNQGLDKVSNVIFLQDSLNKFATIFDSNHIPSLFVYNSTHQLVFQHKGQTRAKTILKYL</sequence>
<evidence type="ECO:0000313" key="3">
    <source>
        <dbReference type="EMBL" id="GJM49083.1"/>
    </source>
</evidence>
<feature type="transmembrane region" description="Helical" evidence="1">
    <location>
        <begin position="9"/>
        <end position="26"/>
    </location>
</feature>
<evidence type="ECO:0000313" key="5">
    <source>
        <dbReference type="Proteomes" id="UP001207736"/>
    </source>
</evidence>
<keyword evidence="1" id="KW-1133">Transmembrane helix</keyword>
<dbReference type="SUPFAM" id="SSF52833">
    <property type="entry name" value="Thioredoxin-like"/>
    <property type="match status" value="1"/>
</dbReference>
<evidence type="ECO:0000313" key="4">
    <source>
        <dbReference type="EMBL" id="GJM52344.1"/>
    </source>
</evidence>
<gene>
    <name evidence="3" type="ORF">RCZ15_00590</name>
    <name evidence="4" type="ORF">RCZ16_06620</name>
</gene>
<name>A0AAV5AVP5_9FLAO</name>
<dbReference type="EMBL" id="BQKA01000001">
    <property type="protein sequence ID" value="GJM49083.1"/>
    <property type="molecule type" value="Genomic_DNA"/>
</dbReference>
<dbReference type="Gene3D" id="3.40.30.10">
    <property type="entry name" value="Glutaredoxin"/>
    <property type="match status" value="1"/>
</dbReference>
<dbReference type="GO" id="GO:0016209">
    <property type="term" value="F:antioxidant activity"/>
    <property type="evidence" value="ECO:0007669"/>
    <property type="project" value="InterPro"/>
</dbReference>
<dbReference type="Proteomes" id="UP001208692">
    <property type="component" value="Unassembled WGS sequence"/>
</dbReference>
<dbReference type="PROSITE" id="PS51352">
    <property type="entry name" value="THIOREDOXIN_2"/>
    <property type="match status" value="1"/>
</dbReference>
<comment type="caution">
    <text evidence="3">The sequence shown here is derived from an EMBL/GenBank/DDBJ whole genome shotgun (WGS) entry which is preliminary data.</text>
</comment>
<reference evidence="3 6" key="1">
    <citation type="submission" date="2021-11" db="EMBL/GenBank/DDBJ databases">
        <title>Draft genome sequence of Capnocytophaga sp. strain KC07075 isolated from cat oral cavity.</title>
        <authorList>
            <person name="Suzuki M."/>
            <person name="Imaoka K."/>
            <person name="Kimura M."/>
            <person name="Morikawa S."/>
            <person name="Maeda K."/>
        </authorList>
    </citation>
    <scope>NUCLEOTIDE SEQUENCE</scope>
    <source>
        <strain evidence="3">KC07075</strain>
        <strain evidence="4 6">KC07079</strain>
    </source>
</reference>
<organism evidence="3 5">
    <name type="scientific">Capnocytophaga catalasegens</name>
    <dbReference type="NCBI Taxonomy" id="1004260"/>
    <lineage>
        <taxon>Bacteria</taxon>
        <taxon>Pseudomonadati</taxon>
        <taxon>Bacteroidota</taxon>
        <taxon>Flavobacteriia</taxon>
        <taxon>Flavobacteriales</taxon>
        <taxon>Flavobacteriaceae</taxon>
        <taxon>Capnocytophaga</taxon>
    </lineage>
</organism>
<dbReference type="InterPro" id="IPR000866">
    <property type="entry name" value="AhpC/TSA"/>
</dbReference>
<proteinExistence type="predicted"/>